<organism evidence="2 3">
    <name type="scientific">Bdellovibrio bacteriovorus</name>
    <dbReference type="NCBI Taxonomy" id="959"/>
    <lineage>
        <taxon>Bacteria</taxon>
        <taxon>Pseudomonadati</taxon>
        <taxon>Bdellovibrionota</taxon>
        <taxon>Bdellovibrionia</taxon>
        <taxon>Bdellovibrionales</taxon>
        <taxon>Pseudobdellovibrionaceae</taxon>
        <taxon>Bdellovibrio</taxon>
    </lineage>
</organism>
<evidence type="ECO:0000313" key="2">
    <source>
        <dbReference type="EMBL" id="KYG60903.1"/>
    </source>
</evidence>
<protein>
    <recommendedName>
        <fullName evidence="4">Porin</fullName>
    </recommendedName>
</protein>
<name>A0A150WD64_BDEBC</name>
<evidence type="ECO:0000313" key="3">
    <source>
        <dbReference type="Proteomes" id="UP000075391"/>
    </source>
</evidence>
<gene>
    <name evidence="2" type="ORF">AZI85_10610</name>
</gene>
<sequence length="377" mass="41893">MNKFVTSTVCLILILSSQVFAQGQNVLTLPEAKQDKKFSADWRIRLSGSDVRDDQSQSKVVDIRTEIKAKYNLSSSLLLDVQPVLRLQSGQTQSVNGADQPENRITLKQAAAQYTPFSFFRLTAGALDQDYMHTAILLDSIAFPAARAEGVLKTGNFKTLLAVETAIPTSTSFSTNTKELEPTPSLNTAALQLNWQAARNLYWKNSVGYFIYNNLPSAVAEKSRLLGNEVNKISDAQYAFMHKYEGIEASTAIEFPVFSLLDLSLGGQYVLNQKAPSDQNMGYRYYVGSEFHFSKGLDLVVEGSYFSIAPEAAVSYFNASGFETNRIGYAAETYLSFKKEGFNLGIKYIDAEVMFSNAIQSREKTLLIKLETFYANI</sequence>
<evidence type="ECO:0008006" key="4">
    <source>
        <dbReference type="Google" id="ProtNLM"/>
    </source>
</evidence>
<dbReference type="OrthoDB" id="5288604at2"/>
<evidence type="ECO:0000256" key="1">
    <source>
        <dbReference type="SAM" id="SignalP"/>
    </source>
</evidence>
<feature type="signal peptide" evidence="1">
    <location>
        <begin position="1"/>
        <end position="21"/>
    </location>
</feature>
<proteinExistence type="predicted"/>
<feature type="chain" id="PRO_5007572741" description="Porin" evidence="1">
    <location>
        <begin position="22"/>
        <end position="377"/>
    </location>
</feature>
<dbReference type="EMBL" id="LUKF01000018">
    <property type="protein sequence ID" value="KYG60903.1"/>
    <property type="molecule type" value="Genomic_DNA"/>
</dbReference>
<accession>A0A150WD64</accession>
<comment type="caution">
    <text evidence="2">The sequence shown here is derived from an EMBL/GenBank/DDBJ whole genome shotgun (WGS) entry which is preliminary data.</text>
</comment>
<dbReference type="RefSeq" id="WP_063244746.1">
    <property type="nucleotide sequence ID" value="NZ_CP168967.1"/>
</dbReference>
<dbReference type="AlphaFoldDB" id="A0A150WD64"/>
<reference evidence="2 3" key="1">
    <citation type="submission" date="2016-03" db="EMBL/GenBank/DDBJ databases">
        <authorList>
            <person name="Ploux O."/>
        </authorList>
    </citation>
    <scope>NUCLEOTIDE SEQUENCE [LARGE SCALE GENOMIC DNA]</scope>
    <source>
        <strain evidence="2 3">BER2</strain>
    </source>
</reference>
<dbReference type="Proteomes" id="UP000075391">
    <property type="component" value="Unassembled WGS sequence"/>
</dbReference>
<keyword evidence="1" id="KW-0732">Signal</keyword>